<dbReference type="InterPro" id="IPR000182">
    <property type="entry name" value="GNAT_dom"/>
</dbReference>
<dbReference type="OrthoDB" id="339006at2157"/>
<gene>
    <name evidence="3" type="ORF">SAMN04487949_2679</name>
</gene>
<feature type="domain" description="N-acetyltransferase" evidence="2">
    <location>
        <begin position="5"/>
        <end position="162"/>
    </location>
</feature>
<dbReference type="EMBL" id="FNHL01000003">
    <property type="protein sequence ID" value="SDM81482.1"/>
    <property type="molecule type" value="Genomic_DNA"/>
</dbReference>
<dbReference type="InterPro" id="IPR016181">
    <property type="entry name" value="Acyl_CoA_acyltransferase"/>
</dbReference>
<evidence type="ECO:0000313" key="3">
    <source>
        <dbReference type="EMBL" id="SDM81482.1"/>
    </source>
</evidence>
<evidence type="ECO:0000256" key="1">
    <source>
        <dbReference type="ARBA" id="ARBA00022679"/>
    </source>
</evidence>
<sequence>MSGYEIVEGYRPGVVGRLTELHATYYGNRWELGTRFEVDIGTGIAAFVGRYDPSRDGLWTVVDDGRVMGGIVIDSRTDRENVAQLRYFILDPALHGRGFGRGLLDEAMAFCREQGFDEVFLWTVDELEAAIHLYRDAGFEATDEVDPHTEWRTTVPYRRFVCDLSAVE</sequence>
<organism evidence="3 4">
    <name type="scientific">Halogranum gelatinilyticum</name>
    <dbReference type="NCBI Taxonomy" id="660521"/>
    <lineage>
        <taxon>Archaea</taxon>
        <taxon>Methanobacteriati</taxon>
        <taxon>Methanobacteriota</taxon>
        <taxon>Stenosarchaea group</taxon>
        <taxon>Halobacteria</taxon>
        <taxon>Halobacteriales</taxon>
        <taxon>Haloferacaceae</taxon>
    </lineage>
</organism>
<dbReference type="InterPro" id="IPR050769">
    <property type="entry name" value="NAT_camello-type"/>
</dbReference>
<proteinExistence type="predicted"/>
<dbReference type="Gene3D" id="3.40.630.30">
    <property type="match status" value="1"/>
</dbReference>
<accession>A0A1G9WAD7</accession>
<evidence type="ECO:0000313" key="4">
    <source>
        <dbReference type="Proteomes" id="UP000199451"/>
    </source>
</evidence>
<dbReference type="RefSeq" id="WP_089698145.1">
    <property type="nucleotide sequence ID" value="NZ_FNHL01000003.1"/>
</dbReference>
<keyword evidence="4" id="KW-1185">Reference proteome</keyword>
<dbReference type="AlphaFoldDB" id="A0A1G9WAD7"/>
<protein>
    <submittedName>
        <fullName evidence="3">Acetyltransferase (GNAT) family protein</fullName>
    </submittedName>
</protein>
<dbReference type="CDD" id="cd04301">
    <property type="entry name" value="NAT_SF"/>
    <property type="match status" value="1"/>
</dbReference>
<dbReference type="Proteomes" id="UP000199451">
    <property type="component" value="Unassembled WGS sequence"/>
</dbReference>
<evidence type="ECO:0000259" key="2">
    <source>
        <dbReference type="PROSITE" id="PS51186"/>
    </source>
</evidence>
<dbReference type="SUPFAM" id="SSF55729">
    <property type="entry name" value="Acyl-CoA N-acyltransferases (Nat)"/>
    <property type="match status" value="1"/>
</dbReference>
<dbReference type="Pfam" id="PF00583">
    <property type="entry name" value="Acetyltransf_1"/>
    <property type="match status" value="1"/>
</dbReference>
<dbReference type="PANTHER" id="PTHR13947:SF37">
    <property type="entry name" value="LD18367P"/>
    <property type="match status" value="1"/>
</dbReference>
<dbReference type="STRING" id="660521.SAMN04487949_2679"/>
<dbReference type="PANTHER" id="PTHR13947">
    <property type="entry name" value="GNAT FAMILY N-ACETYLTRANSFERASE"/>
    <property type="match status" value="1"/>
</dbReference>
<reference evidence="4" key="1">
    <citation type="submission" date="2016-10" db="EMBL/GenBank/DDBJ databases">
        <authorList>
            <person name="Varghese N."/>
            <person name="Submissions S."/>
        </authorList>
    </citation>
    <scope>NUCLEOTIDE SEQUENCE [LARGE SCALE GENOMIC DNA]</scope>
    <source>
        <strain evidence="4">CGMCC 1.10119</strain>
    </source>
</reference>
<keyword evidence="1 3" id="KW-0808">Transferase</keyword>
<dbReference type="GO" id="GO:0008080">
    <property type="term" value="F:N-acetyltransferase activity"/>
    <property type="evidence" value="ECO:0007669"/>
    <property type="project" value="InterPro"/>
</dbReference>
<name>A0A1G9WAD7_9EURY</name>
<dbReference type="PROSITE" id="PS51186">
    <property type="entry name" value="GNAT"/>
    <property type="match status" value="1"/>
</dbReference>